<feature type="domain" description="HTH myb-type" evidence="8">
    <location>
        <begin position="61"/>
        <end position="115"/>
    </location>
</feature>
<dbReference type="SUPFAM" id="SSF46689">
    <property type="entry name" value="Homeodomain-like"/>
    <property type="match status" value="1"/>
</dbReference>
<dbReference type="GO" id="GO:0000976">
    <property type="term" value="F:transcription cis-regulatory region binding"/>
    <property type="evidence" value="ECO:0000318"/>
    <property type="project" value="GO_Central"/>
</dbReference>
<dbReference type="SMR" id="A0A067GEZ2"/>
<dbReference type="CDD" id="cd00167">
    <property type="entry name" value="SANT"/>
    <property type="match status" value="2"/>
</dbReference>
<keyword evidence="6" id="KW-0539">Nucleus</keyword>
<proteinExistence type="predicted"/>
<organism evidence="9 10">
    <name type="scientific">Citrus sinensis</name>
    <name type="common">Sweet orange</name>
    <name type="synonym">Citrus aurantium var. sinensis</name>
    <dbReference type="NCBI Taxonomy" id="2711"/>
    <lineage>
        <taxon>Eukaryota</taxon>
        <taxon>Viridiplantae</taxon>
        <taxon>Streptophyta</taxon>
        <taxon>Embryophyta</taxon>
        <taxon>Tracheophyta</taxon>
        <taxon>Spermatophyta</taxon>
        <taxon>Magnoliopsida</taxon>
        <taxon>eudicotyledons</taxon>
        <taxon>Gunneridae</taxon>
        <taxon>Pentapetalae</taxon>
        <taxon>rosids</taxon>
        <taxon>malvids</taxon>
        <taxon>Sapindales</taxon>
        <taxon>Rutaceae</taxon>
        <taxon>Aurantioideae</taxon>
        <taxon>Citrus</taxon>
    </lineage>
</organism>
<evidence type="ECO:0000259" key="7">
    <source>
        <dbReference type="PROSITE" id="PS50090"/>
    </source>
</evidence>
<dbReference type="InterPro" id="IPR051953">
    <property type="entry name" value="Plant_SW-associated_TFs"/>
</dbReference>
<evidence type="ECO:0000256" key="1">
    <source>
        <dbReference type="ARBA" id="ARBA00004123"/>
    </source>
</evidence>
<dbReference type="GO" id="GO:0006355">
    <property type="term" value="P:regulation of DNA-templated transcription"/>
    <property type="evidence" value="ECO:0000318"/>
    <property type="project" value="GO_Central"/>
</dbReference>
<evidence type="ECO:0000256" key="5">
    <source>
        <dbReference type="ARBA" id="ARBA00023163"/>
    </source>
</evidence>
<dbReference type="FunFam" id="1.10.10.60:FF:000140">
    <property type="entry name" value="Myb transcription factor"/>
    <property type="match status" value="1"/>
</dbReference>
<feature type="domain" description="HTH myb-type" evidence="8">
    <location>
        <begin position="8"/>
        <end position="60"/>
    </location>
</feature>
<keyword evidence="10" id="KW-1185">Reference proteome</keyword>
<dbReference type="FunFam" id="1.10.10.60:FF:000185">
    <property type="entry name" value="MYB transcription factor"/>
    <property type="match status" value="1"/>
</dbReference>
<keyword evidence="4" id="KW-0238">DNA-binding</keyword>
<evidence type="ECO:0000313" key="9">
    <source>
        <dbReference type="EMBL" id="KDO77190.1"/>
    </source>
</evidence>
<dbReference type="PANTHER" id="PTHR47997:SF76">
    <property type="entry name" value="OS07G0497500 PROTEIN"/>
    <property type="match status" value="1"/>
</dbReference>
<evidence type="ECO:0000256" key="4">
    <source>
        <dbReference type="ARBA" id="ARBA00023125"/>
    </source>
</evidence>
<dbReference type="Proteomes" id="UP000027120">
    <property type="component" value="Unassembled WGS sequence"/>
</dbReference>
<dbReference type="PaxDb" id="2711-XP_006468652.1"/>
<gene>
    <name evidence="9" type="ORF">CISIN_1g039070mg</name>
</gene>
<dbReference type="eggNOG" id="KOG0048">
    <property type="taxonomic scope" value="Eukaryota"/>
</dbReference>
<dbReference type="Gene3D" id="1.10.10.60">
    <property type="entry name" value="Homeodomain-like"/>
    <property type="match status" value="2"/>
</dbReference>
<feature type="domain" description="Myb-like" evidence="7">
    <location>
        <begin position="8"/>
        <end position="60"/>
    </location>
</feature>
<protein>
    <submittedName>
        <fullName evidence="9">Uncharacterized protein</fullName>
    </submittedName>
</protein>
<accession>A0A067GEZ2</accession>
<comment type="subcellular location">
    <subcellularLocation>
        <location evidence="1">Nucleus</location>
    </subcellularLocation>
</comment>
<dbReference type="SMART" id="SM00717">
    <property type="entry name" value="SANT"/>
    <property type="match status" value="2"/>
</dbReference>
<dbReference type="Pfam" id="PF00249">
    <property type="entry name" value="Myb_DNA-binding"/>
    <property type="match status" value="2"/>
</dbReference>
<dbReference type="AlphaFoldDB" id="A0A067GEZ2"/>
<keyword evidence="2" id="KW-0677">Repeat</keyword>
<feature type="domain" description="Myb-like" evidence="7">
    <location>
        <begin position="61"/>
        <end position="111"/>
    </location>
</feature>
<sequence length="338" mass="37992">MGHNCCSKQKVKRGLWSPEEDEKLIKHVTTHGHGSWSSVPKLAGLQRCGKSCRLRWINYLRPDLKRGSFTEQEERIIIDIHRILGNRWAQIAKHLPGRTDNEVKNFWNSCIKKKLIARGIDPNTHNLISPTSCAQIYTNSTYSNACNKLPHQVQLSNSPVFLADSHMKEIIKSPHLTSPFNNVSSLDLINTTQYSISPSILHEISSLLPASEYQNPNQFWTLPEQNPHASSMESANPCGFGLIDENNGLLGGSCFEITETDAGKETMLQPLMIDAQQEKVCEVGNGKITNELNDNGQNMNALFERADFDFDDHLVESTALSCGMYCNFSPIMNQFAWD</sequence>
<dbReference type="InterPro" id="IPR017930">
    <property type="entry name" value="Myb_dom"/>
</dbReference>
<keyword evidence="5" id="KW-0804">Transcription</keyword>
<dbReference type="PROSITE" id="PS50090">
    <property type="entry name" value="MYB_LIKE"/>
    <property type="match status" value="2"/>
</dbReference>
<dbReference type="PANTHER" id="PTHR47997">
    <property type="entry name" value="MYB DOMAIN PROTEIN 55"/>
    <property type="match status" value="1"/>
</dbReference>
<dbReference type="GO" id="GO:0005634">
    <property type="term" value="C:nucleus"/>
    <property type="evidence" value="ECO:0000318"/>
    <property type="project" value="GO_Central"/>
</dbReference>
<dbReference type="InterPro" id="IPR001005">
    <property type="entry name" value="SANT/Myb"/>
</dbReference>
<evidence type="ECO:0000259" key="8">
    <source>
        <dbReference type="PROSITE" id="PS51294"/>
    </source>
</evidence>
<dbReference type="EMBL" id="KK784880">
    <property type="protein sequence ID" value="KDO77190.1"/>
    <property type="molecule type" value="Genomic_DNA"/>
</dbReference>
<evidence type="ECO:0000256" key="3">
    <source>
        <dbReference type="ARBA" id="ARBA00023015"/>
    </source>
</evidence>
<name>A0A067GEZ2_CITSI</name>
<dbReference type="InterPro" id="IPR009057">
    <property type="entry name" value="Homeodomain-like_sf"/>
</dbReference>
<evidence type="ECO:0000256" key="2">
    <source>
        <dbReference type="ARBA" id="ARBA00022737"/>
    </source>
</evidence>
<keyword evidence="3" id="KW-0805">Transcription regulation</keyword>
<reference evidence="9 10" key="1">
    <citation type="submission" date="2014-04" db="EMBL/GenBank/DDBJ databases">
        <authorList>
            <consortium name="International Citrus Genome Consortium"/>
            <person name="Gmitter F."/>
            <person name="Chen C."/>
            <person name="Farmerie W."/>
            <person name="Harkins T."/>
            <person name="Desany B."/>
            <person name="Mohiuddin M."/>
            <person name="Kodira C."/>
            <person name="Borodovsky M."/>
            <person name="Lomsadze A."/>
            <person name="Burns P."/>
            <person name="Jenkins J."/>
            <person name="Prochnik S."/>
            <person name="Shu S."/>
            <person name="Chapman J."/>
            <person name="Pitluck S."/>
            <person name="Schmutz J."/>
            <person name="Rokhsar D."/>
        </authorList>
    </citation>
    <scope>NUCLEOTIDE SEQUENCE</scope>
</reference>
<dbReference type="PROSITE" id="PS51294">
    <property type="entry name" value="HTH_MYB"/>
    <property type="match status" value="2"/>
</dbReference>
<evidence type="ECO:0000256" key="6">
    <source>
        <dbReference type="ARBA" id="ARBA00023242"/>
    </source>
</evidence>
<evidence type="ECO:0000313" key="10">
    <source>
        <dbReference type="Proteomes" id="UP000027120"/>
    </source>
</evidence>